<sequence>MSDAGDGGGPGAGKAVPSRIAAPTGPPTTLLYRLRTIHLPLILIGCGLFAAMVLVAMDRWRRGTVLFGLVTLVAAVVRLVLSPERVGVLAVRSRAFDVATLTAFGGLIIWLGLSIESLGTG</sequence>
<feature type="compositionally biased region" description="Gly residues" evidence="1">
    <location>
        <begin position="1"/>
        <end position="12"/>
    </location>
</feature>
<keyword evidence="2" id="KW-0472">Membrane</keyword>
<dbReference type="Proteomes" id="UP000317344">
    <property type="component" value="Chromosome"/>
</dbReference>
<dbReference type="AlphaFoldDB" id="A0A516X0W6"/>
<keyword evidence="2" id="KW-0812">Transmembrane</keyword>
<evidence type="ECO:0000256" key="1">
    <source>
        <dbReference type="SAM" id="MobiDB-lite"/>
    </source>
</evidence>
<protein>
    <submittedName>
        <fullName evidence="3">DUF3017 domain-containing protein</fullName>
    </submittedName>
</protein>
<feature type="transmembrane region" description="Helical" evidence="2">
    <location>
        <begin position="93"/>
        <end position="113"/>
    </location>
</feature>
<dbReference type="Pfam" id="PF11222">
    <property type="entry name" value="DUF3017"/>
    <property type="match status" value="1"/>
</dbReference>
<gene>
    <name evidence="3" type="ORF">FO059_04460</name>
</gene>
<dbReference type="InterPro" id="IPR021385">
    <property type="entry name" value="DUF3017"/>
</dbReference>
<accession>A0A516X0W6</accession>
<dbReference type="EMBL" id="CP041765">
    <property type="protein sequence ID" value="QDQ96734.1"/>
    <property type="molecule type" value="Genomic_DNA"/>
</dbReference>
<feature type="transmembrane region" description="Helical" evidence="2">
    <location>
        <begin position="64"/>
        <end position="81"/>
    </location>
</feature>
<feature type="region of interest" description="Disordered" evidence="1">
    <location>
        <begin position="1"/>
        <end position="21"/>
    </location>
</feature>
<reference evidence="3 4" key="2">
    <citation type="submission" date="2019-07" db="EMBL/GenBank/DDBJ databases">
        <authorList>
            <person name="Huang Y."/>
        </authorList>
    </citation>
    <scope>NUCLEOTIDE SEQUENCE [LARGE SCALE GENOMIC DNA]</scope>
    <source>
        <strain evidence="3 4">HY188</strain>
    </source>
</reference>
<reference evidence="3 4" key="1">
    <citation type="submission" date="2019-07" db="EMBL/GenBank/DDBJ databases">
        <title>Tomitella cavernea sp. nov., an actinomycete isolated from soil.</title>
        <authorList>
            <person name="Cheng J."/>
        </authorList>
    </citation>
    <scope>NUCLEOTIDE SEQUENCE [LARGE SCALE GENOMIC DNA]</scope>
    <source>
        <strain evidence="3 4">HY188</strain>
    </source>
</reference>
<keyword evidence="4" id="KW-1185">Reference proteome</keyword>
<dbReference type="OrthoDB" id="4411540at2"/>
<name>A0A516X0W6_9ACTN</name>
<evidence type="ECO:0000313" key="3">
    <source>
        <dbReference type="EMBL" id="QDQ96734.1"/>
    </source>
</evidence>
<evidence type="ECO:0000256" key="2">
    <source>
        <dbReference type="SAM" id="Phobius"/>
    </source>
</evidence>
<dbReference type="RefSeq" id="WP_143906715.1">
    <property type="nucleotide sequence ID" value="NZ_CP041765.1"/>
</dbReference>
<dbReference type="KEGG" id="toy:FO059_04460"/>
<feature type="transmembrane region" description="Helical" evidence="2">
    <location>
        <begin position="37"/>
        <end position="57"/>
    </location>
</feature>
<evidence type="ECO:0000313" key="4">
    <source>
        <dbReference type="Proteomes" id="UP000317344"/>
    </source>
</evidence>
<keyword evidence="2" id="KW-1133">Transmembrane helix</keyword>
<organism evidence="3 4">
    <name type="scientific">Tomitella fengzijianii</name>
    <dbReference type="NCBI Taxonomy" id="2597660"/>
    <lineage>
        <taxon>Bacteria</taxon>
        <taxon>Bacillati</taxon>
        <taxon>Actinomycetota</taxon>
        <taxon>Actinomycetes</taxon>
        <taxon>Mycobacteriales</taxon>
        <taxon>Tomitella</taxon>
    </lineage>
</organism>
<proteinExistence type="predicted"/>